<dbReference type="Pfam" id="PF00271">
    <property type="entry name" value="Helicase_C"/>
    <property type="match status" value="1"/>
</dbReference>
<accession>A0A6J7VQN0</accession>
<dbReference type="InterPro" id="IPR006935">
    <property type="entry name" value="Helicase/UvrB_N"/>
</dbReference>
<sequence>MKNNLRQYQVDSINDLRKAILKGHKRIVLQLATGGGKTTIASEMIRKANEKGKKCLFLADRIELVEQTSRRLDYEGIDHGIIMANHARYKPHSVNQVCSPQTLARRATPNADLVIIDECHVAYGIHKKMMQSMPNTIFIGLSATPFTKGLGKMYSNLVVGATTSKLTDEGYLVPVKVFAPSKPDLSKIRTIAGDYDEKELFARVNKPKLVADIVETWIKRGEQRPTIGFAVNVLHSQALCEQFKDRGIRAAHIDSYMPKKEREQLVNDFKDGYIKVLFNVGILDKGFDYPEASCLIMARPTKSLMLYIQQAGRVLRTHPNKEDAIILDHAGNTQSHGFVTDELPQELDDGNKPKVEATKKEQKEKGLICPSCAFVRKKHEYSCPCCGFVPKKKDAGVDVQEGDLLEVTRKKVTMDDKQKLYSELLYVEVEKGYKKGFAAQMYRNKFGVWPKGLNDVPRIASVDTMNYIKSRMIAFRHGAKRA</sequence>
<evidence type="ECO:0000313" key="3">
    <source>
        <dbReference type="EMBL" id="CAB5079671.1"/>
    </source>
</evidence>
<keyword evidence="3" id="KW-0347">Helicase</keyword>
<feature type="domain" description="Helicase ATP-binding" evidence="1">
    <location>
        <begin position="18"/>
        <end position="163"/>
    </location>
</feature>
<evidence type="ECO:0000259" key="2">
    <source>
        <dbReference type="PROSITE" id="PS51194"/>
    </source>
</evidence>
<protein>
    <submittedName>
        <fullName evidence="3">SSL2 DNA or RNA helicases of superfamily II</fullName>
    </submittedName>
</protein>
<keyword evidence="3" id="KW-0067">ATP-binding</keyword>
<dbReference type="InterPro" id="IPR014001">
    <property type="entry name" value="Helicase_ATP-bd"/>
</dbReference>
<proteinExistence type="predicted"/>
<gene>
    <name evidence="3" type="ORF">UFOVP146_72</name>
</gene>
<dbReference type="Gene3D" id="3.40.50.300">
    <property type="entry name" value="P-loop containing nucleotide triphosphate hydrolases"/>
    <property type="match status" value="2"/>
</dbReference>
<organism evidence="3">
    <name type="scientific">uncultured Caudovirales phage</name>
    <dbReference type="NCBI Taxonomy" id="2100421"/>
    <lineage>
        <taxon>Viruses</taxon>
        <taxon>Duplodnaviria</taxon>
        <taxon>Heunggongvirae</taxon>
        <taxon>Uroviricota</taxon>
        <taxon>Caudoviricetes</taxon>
        <taxon>Peduoviridae</taxon>
        <taxon>Maltschvirus</taxon>
        <taxon>Maltschvirus maltsch</taxon>
    </lineage>
</organism>
<dbReference type="GO" id="GO:0005524">
    <property type="term" value="F:ATP binding"/>
    <property type="evidence" value="ECO:0007669"/>
    <property type="project" value="InterPro"/>
</dbReference>
<dbReference type="InterPro" id="IPR050742">
    <property type="entry name" value="Helicase_Restrict-Modif_Enz"/>
</dbReference>
<dbReference type="GO" id="GO:0003677">
    <property type="term" value="F:DNA binding"/>
    <property type="evidence" value="ECO:0007669"/>
    <property type="project" value="InterPro"/>
</dbReference>
<name>A0A6J7VQN0_9CAUD</name>
<evidence type="ECO:0000259" key="1">
    <source>
        <dbReference type="PROSITE" id="PS51192"/>
    </source>
</evidence>
<dbReference type="PROSITE" id="PS51192">
    <property type="entry name" value="HELICASE_ATP_BIND_1"/>
    <property type="match status" value="1"/>
</dbReference>
<dbReference type="EMBL" id="LR798192">
    <property type="protein sequence ID" value="CAB5079671.1"/>
    <property type="molecule type" value="Genomic_DNA"/>
</dbReference>
<keyword evidence="3" id="KW-0378">Hydrolase</keyword>
<dbReference type="PANTHER" id="PTHR47396">
    <property type="entry name" value="TYPE I RESTRICTION ENZYME ECOKI R PROTEIN"/>
    <property type="match status" value="1"/>
</dbReference>
<dbReference type="PANTHER" id="PTHR47396:SF1">
    <property type="entry name" value="ATP-DEPENDENT HELICASE IRC3-RELATED"/>
    <property type="match status" value="1"/>
</dbReference>
<dbReference type="Pfam" id="PF04851">
    <property type="entry name" value="ResIII"/>
    <property type="match status" value="1"/>
</dbReference>
<dbReference type="InterPro" id="IPR027417">
    <property type="entry name" value="P-loop_NTPase"/>
</dbReference>
<keyword evidence="3" id="KW-0547">Nucleotide-binding</keyword>
<dbReference type="SMART" id="SM00490">
    <property type="entry name" value="HELICc"/>
    <property type="match status" value="1"/>
</dbReference>
<dbReference type="PROSITE" id="PS51194">
    <property type="entry name" value="HELICASE_CTER"/>
    <property type="match status" value="1"/>
</dbReference>
<dbReference type="SUPFAM" id="SSF52540">
    <property type="entry name" value="P-loop containing nucleoside triphosphate hydrolases"/>
    <property type="match status" value="1"/>
</dbReference>
<reference evidence="3" key="1">
    <citation type="submission" date="2020-05" db="EMBL/GenBank/DDBJ databases">
        <authorList>
            <person name="Chiriac C."/>
            <person name="Salcher M."/>
            <person name="Ghai R."/>
            <person name="Kavagutti S V."/>
        </authorList>
    </citation>
    <scope>NUCLEOTIDE SEQUENCE</scope>
</reference>
<dbReference type="SMART" id="SM00487">
    <property type="entry name" value="DEXDc"/>
    <property type="match status" value="1"/>
</dbReference>
<dbReference type="GO" id="GO:0004386">
    <property type="term" value="F:helicase activity"/>
    <property type="evidence" value="ECO:0007669"/>
    <property type="project" value="UniProtKB-KW"/>
</dbReference>
<dbReference type="GO" id="GO:0016787">
    <property type="term" value="F:hydrolase activity"/>
    <property type="evidence" value="ECO:0007669"/>
    <property type="project" value="InterPro"/>
</dbReference>
<dbReference type="InterPro" id="IPR001650">
    <property type="entry name" value="Helicase_C-like"/>
</dbReference>
<feature type="domain" description="Helicase C-terminal" evidence="2">
    <location>
        <begin position="212"/>
        <end position="366"/>
    </location>
</feature>